<keyword evidence="3" id="KW-0560">Oxidoreductase</keyword>
<dbReference type="GO" id="GO:0004368">
    <property type="term" value="F:glycerol-3-phosphate dehydrogenase (quinone) activity"/>
    <property type="evidence" value="ECO:0007669"/>
    <property type="project" value="UniProtKB-EC"/>
</dbReference>
<feature type="domain" description="BFD-like [2Fe-2S]-binding" evidence="2">
    <location>
        <begin position="396"/>
        <end position="449"/>
    </location>
</feature>
<evidence type="ECO:0000259" key="2">
    <source>
        <dbReference type="Pfam" id="PF04324"/>
    </source>
</evidence>
<reference evidence="4" key="2">
    <citation type="submission" date="2015-04" db="EMBL/GenBank/DDBJ databases">
        <title>A butyrogenic pathway from the amino acid lysine in a human gut commensal.</title>
        <authorList>
            <person name="de Vos W.M."/>
            <person name="Bui N.T.P."/>
            <person name="Plugge C.M."/>
            <person name="Ritari J."/>
        </authorList>
    </citation>
    <scope>NUCLEOTIDE SEQUENCE [LARGE SCALE GENOMIC DNA]</scope>
    <source>
        <strain evidence="4">AF211</strain>
    </source>
</reference>
<dbReference type="SUPFAM" id="SSF51905">
    <property type="entry name" value="FAD/NAD(P)-binding domain"/>
    <property type="match status" value="1"/>
</dbReference>
<dbReference type="Proteomes" id="UP000064844">
    <property type="component" value="Chromosome"/>
</dbReference>
<dbReference type="eggNOG" id="COG0579">
    <property type="taxonomic scope" value="Bacteria"/>
</dbReference>
<protein>
    <submittedName>
        <fullName evidence="3">Glycerol-3-phosphate dehydrogenase</fullName>
        <ecNumber evidence="3">1.1.5.3</ecNumber>
    </submittedName>
</protein>
<dbReference type="KEGG" id="ibu:IB211_02373"/>
<sequence length="480" mass="50657">MFDVILIGCGITGAATAYELSKYRLSVAVLERENDVACGATKANSAILHAGYDPEPGSLMARCNVRGAALARELCRKLDVPYRPTGSLVIAFHAGERAALEALYARGLRNGVPGLELLDGSTARALEPSLSPQVIAALHAPTAAICSPWEYCLALAETAVRNGVQVHLSSGVTAIRRVGGGWRLETASGSYEARCVLNAAGLQADWVHDLAAPHAFTLRGVRGQYHLLDKSEGSRVSHVVFPCPGPQGKGVLVAPTVHGNLIVGPNAEPVEGGDTATTSQGLAYVREKALRSIPSICFQEDIRSFAGVRAVAEGGDFLIREAEGAPGFFDLAGICSPGLTAAPAVAEYAVELLGAAGLPLRLKPDFICERKRLRFHTLSPEAKTALVRQRPEYGRVICRCETVTEGEILDALRAPIPPRSLDGLKRRTNTGMGRCQGGFCAPRLVELLSDALGIPATRILQEGAGTWLLAGETKGGPAHV</sequence>
<dbReference type="RefSeq" id="WP_058118134.1">
    <property type="nucleotide sequence ID" value="NZ_CP011307.1"/>
</dbReference>
<dbReference type="Pfam" id="PF04324">
    <property type="entry name" value="Fer2_BFD"/>
    <property type="match status" value="1"/>
</dbReference>
<evidence type="ECO:0000313" key="4">
    <source>
        <dbReference type="Proteomes" id="UP000064844"/>
    </source>
</evidence>
<dbReference type="InterPro" id="IPR036188">
    <property type="entry name" value="FAD/NAD-bd_sf"/>
</dbReference>
<dbReference type="AlphaFoldDB" id="A0A0S2W5Y9"/>
<proteinExistence type="predicted"/>
<evidence type="ECO:0000313" key="3">
    <source>
        <dbReference type="EMBL" id="ALP94764.1"/>
    </source>
</evidence>
<dbReference type="SUPFAM" id="SSF54373">
    <property type="entry name" value="FAD-linked reductases, C-terminal domain"/>
    <property type="match status" value="1"/>
</dbReference>
<dbReference type="Pfam" id="PF01266">
    <property type="entry name" value="DAO"/>
    <property type="match status" value="1"/>
</dbReference>
<dbReference type="Gene3D" id="3.50.50.60">
    <property type="entry name" value="FAD/NAD(P)-binding domain"/>
    <property type="match status" value="1"/>
</dbReference>
<keyword evidence="4" id="KW-1185">Reference proteome</keyword>
<dbReference type="PATRIC" id="fig|1297617.4.peg.2445"/>
<feature type="domain" description="FAD dependent oxidoreductase" evidence="1">
    <location>
        <begin position="3"/>
        <end position="352"/>
    </location>
</feature>
<dbReference type="Gene3D" id="3.30.9.10">
    <property type="entry name" value="D-Amino Acid Oxidase, subunit A, domain 2"/>
    <property type="match status" value="1"/>
</dbReference>
<dbReference type="STRING" id="1297617.IB211_02373"/>
<dbReference type="EMBL" id="CP011307">
    <property type="protein sequence ID" value="ALP94764.1"/>
    <property type="molecule type" value="Genomic_DNA"/>
</dbReference>
<organism evidence="3 4">
    <name type="scientific">Intestinimonas butyriciproducens</name>
    <dbReference type="NCBI Taxonomy" id="1297617"/>
    <lineage>
        <taxon>Bacteria</taxon>
        <taxon>Bacillati</taxon>
        <taxon>Bacillota</taxon>
        <taxon>Clostridia</taxon>
        <taxon>Eubacteriales</taxon>
        <taxon>Intestinimonas</taxon>
    </lineage>
</organism>
<reference evidence="3 4" key="1">
    <citation type="journal article" date="2015" name="Nat. Commun.">
        <title>Production of butyrate from lysine and the Amadori product fructoselysine by a human gut commensal.</title>
        <authorList>
            <person name="Bui T.P."/>
            <person name="Ritari J."/>
            <person name="Boeren S."/>
            <person name="de Waard P."/>
            <person name="Plugge C.M."/>
            <person name="de Vos W.M."/>
        </authorList>
    </citation>
    <scope>NUCLEOTIDE SEQUENCE [LARGE SCALE GENOMIC DNA]</scope>
    <source>
        <strain evidence="3 4">AF211</strain>
    </source>
</reference>
<dbReference type="InterPro" id="IPR007419">
    <property type="entry name" value="BFD-like_2Fe2S-bd_dom"/>
</dbReference>
<gene>
    <name evidence="3" type="ORF">IB211_02373</name>
</gene>
<evidence type="ECO:0000259" key="1">
    <source>
        <dbReference type="Pfam" id="PF01266"/>
    </source>
</evidence>
<dbReference type="InterPro" id="IPR052745">
    <property type="entry name" value="G3P_Oxidase/Oxidoreductase"/>
</dbReference>
<dbReference type="InterPro" id="IPR006076">
    <property type="entry name" value="FAD-dep_OxRdtase"/>
</dbReference>
<dbReference type="EC" id="1.1.5.3" evidence="3"/>
<accession>A0A0S2W5Y9</accession>
<dbReference type="InterPro" id="IPR041854">
    <property type="entry name" value="BFD-like_2Fe2S-bd_dom_sf"/>
</dbReference>
<dbReference type="Gene3D" id="1.10.10.1100">
    <property type="entry name" value="BFD-like [2Fe-2S]-binding domain"/>
    <property type="match status" value="1"/>
</dbReference>
<dbReference type="CDD" id="cd19946">
    <property type="entry name" value="GlpA-like_Fer2_BFD-like"/>
    <property type="match status" value="1"/>
</dbReference>
<dbReference type="PANTHER" id="PTHR42720">
    <property type="entry name" value="GLYCEROL-3-PHOSPHATE DEHYDROGENASE"/>
    <property type="match status" value="1"/>
</dbReference>
<name>A0A0S2W5Y9_9FIRM</name>
<dbReference type="PANTHER" id="PTHR42720:SF1">
    <property type="entry name" value="GLYCEROL 3-PHOSPHATE OXIDASE"/>
    <property type="match status" value="1"/>
</dbReference>